<dbReference type="SUPFAM" id="SSF56024">
    <property type="entry name" value="Phospholipase D/nuclease"/>
    <property type="match status" value="2"/>
</dbReference>
<keyword evidence="5" id="KW-0677">Repeat</keyword>
<sequence length="718" mass="78679">MLDRAHSAEPSLQETNGTPLLQPGRNVWRLARAKRAAVLVDAGAYYGVLRKAMLAATHSIHIVGWDIDSRMRLVGPSGTCDDGFPETLGAFLSALVKRRPWLRIRLLLWDYSMVFALQRELAPTISFLWLTPRQIEICLDDVLPMAASHHQKIVTIDDSLAFTGGLDLTVRRWDTPEHRPGDARRADPAGVVYPPFHDVQMTLDGDAAVALADLVRARWQRAAFERLSRSRRVRRNPPDLWPEDLEPDFRDIDIGIARTMPNFGREQPVTEVVRLFSDMVSRAERLVYIENQFVTHVGTAEALARRMTERPDLEAVIVAPRDYGGVVERQVMIGGRLRFMSVLEDAGVADRVRLFYPQGCDGERDEDIMVHSKVTIVDDEVLRVGSANLCNRSMGLDSECDLVIEARDEETRQSIARIRDRLLAEHACVDEKEIAAVRREGGSMVNYLDSIGRDSGRGLRRTQDAASGIEASVPAFDAVVDPLGPLGEEARAEPAGGLNVGLLVKVGVALVGLLLVGLAWQMSPLGQTDRIMRAIEGISEQPWAPLAVIAVFVVAECVIFPVTLLVFATIAVFGGWSGALLAMAGAMASATVSYAVGRYLGAAPLRRVIGPRTNRIRRTLLSRGVMAVAAVRLVPLAPFTFVNLVAGASGLRFFDYVAGTAIGLMPGIVVMSVLGHQLTEMFSNPTAGGIAMLAVIVLLWVLMGVGLQWLISRYRPVE</sequence>
<dbReference type="CDD" id="cd09143">
    <property type="entry name" value="PLDc_vPLD1_2_like_bac_2"/>
    <property type="match status" value="1"/>
</dbReference>
<keyword evidence="7" id="KW-0443">Lipid metabolism</keyword>
<dbReference type="CDD" id="cd09140">
    <property type="entry name" value="PLDc_vPLD1_2_like_bac_1"/>
    <property type="match status" value="1"/>
</dbReference>
<keyword evidence="13" id="KW-1185">Reference proteome</keyword>
<evidence type="ECO:0000313" key="12">
    <source>
        <dbReference type="EMBL" id="SHO66442.1"/>
    </source>
</evidence>
<dbReference type="InterPro" id="IPR032816">
    <property type="entry name" value="VTT_dom"/>
</dbReference>
<dbReference type="GO" id="GO:0004630">
    <property type="term" value="F:phospholipase D activity"/>
    <property type="evidence" value="ECO:0007669"/>
    <property type="project" value="TreeGrafter"/>
</dbReference>
<keyword evidence="10" id="KW-1133">Transmembrane helix</keyword>
<gene>
    <name evidence="12" type="ORF">SAMN02745172_03101</name>
</gene>
<evidence type="ECO:0000313" key="13">
    <source>
        <dbReference type="Proteomes" id="UP000186406"/>
    </source>
</evidence>
<evidence type="ECO:0000256" key="2">
    <source>
        <dbReference type="ARBA" id="ARBA00004613"/>
    </source>
</evidence>
<keyword evidence="10" id="KW-0472">Membrane</keyword>
<dbReference type="InterPro" id="IPR025202">
    <property type="entry name" value="PLD-like_dom"/>
</dbReference>
<dbReference type="PANTHER" id="PTHR18896">
    <property type="entry name" value="PHOSPHOLIPASE D"/>
    <property type="match status" value="1"/>
</dbReference>
<comment type="function">
    <text evidence="1">Could be a virulence factor.</text>
</comment>
<dbReference type="InterPro" id="IPR015679">
    <property type="entry name" value="PLipase_D_fam"/>
</dbReference>
<evidence type="ECO:0000256" key="6">
    <source>
        <dbReference type="ARBA" id="ARBA00022801"/>
    </source>
</evidence>
<feature type="transmembrane region" description="Helical" evidence="10">
    <location>
        <begin position="579"/>
        <end position="600"/>
    </location>
</feature>
<feature type="transmembrane region" description="Helical" evidence="10">
    <location>
        <begin position="620"/>
        <end position="641"/>
    </location>
</feature>
<protein>
    <recommendedName>
        <fullName evidence="3">Phospholipase D</fullName>
    </recommendedName>
    <alternativeName>
        <fullName evidence="8">Choline phosphatase</fullName>
    </alternativeName>
</protein>
<name>A0A1M7ZNQ2_9HYPH</name>
<reference evidence="12 13" key="1">
    <citation type="submission" date="2016-12" db="EMBL/GenBank/DDBJ databases">
        <authorList>
            <person name="Song W.-J."/>
            <person name="Kurnit D.M."/>
        </authorList>
    </citation>
    <scope>NUCLEOTIDE SEQUENCE [LARGE SCALE GENOMIC DNA]</scope>
    <source>
        <strain evidence="12 13">DSM 19599</strain>
    </source>
</reference>
<dbReference type="AlphaFoldDB" id="A0A1M7ZNQ2"/>
<feature type="domain" description="PLD phosphodiesterase" evidence="11">
    <location>
        <begin position="145"/>
        <end position="172"/>
    </location>
</feature>
<keyword evidence="10" id="KW-0812">Transmembrane</keyword>
<dbReference type="PANTHER" id="PTHR18896:SF60">
    <property type="entry name" value="PHOSPHOLIPASE D"/>
    <property type="match status" value="1"/>
</dbReference>
<accession>A0A1M7ZNQ2</accession>
<keyword evidence="4" id="KW-0964">Secreted</keyword>
<evidence type="ECO:0000256" key="3">
    <source>
        <dbReference type="ARBA" id="ARBA00018392"/>
    </source>
</evidence>
<dbReference type="EMBL" id="FRXO01000006">
    <property type="protein sequence ID" value="SHO66442.1"/>
    <property type="molecule type" value="Genomic_DNA"/>
</dbReference>
<dbReference type="Proteomes" id="UP000186406">
    <property type="component" value="Unassembled WGS sequence"/>
</dbReference>
<proteinExistence type="predicted"/>
<dbReference type="GO" id="GO:0005886">
    <property type="term" value="C:plasma membrane"/>
    <property type="evidence" value="ECO:0007669"/>
    <property type="project" value="TreeGrafter"/>
</dbReference>
<evidence type="ECO:0000256" key="5">
    <source>
        <dbReference type="ARBA" id="ARBA00022737"/>
    </source>
</evidence>
<evidence type="ECO:0000256" key="10">
    <source>
        <dbReference type="SAM" id="Phobius"/>
    </source>
</evidence>
<dbReference type="Pfam" id="PF09335">
    <property type="entry name" value="VTT_dom"/>
    <property type="match status" value="1"/>
</dbReference>
<dbReference type="SMART" id="SM00155">
    <property type="entry name" value="PLDc"/>
    <property type="match status" value="2"/>
</dbReference>
<feature type="domain" description="PLD phosphodiesterase" evidence="11">
    <location>
        <begin position="366"/>
        <end position="393"/>
    </location>
</feature>
<dbReference type="Gene3D" id="3.30.870.10">
    <property type="entry name" value="Endonuclease Chain A"/>
    <property type="match status" value="2"/>
</dbReference>
<evidence type="ECO:0000256" key="7">
    <source>
        <dbReference type="ARBA" id="ARBA00023098"/>
    </source>
</evidence>
<feature type="region of interest" description="Disordered" evidence="9">
    <location>
        <begin position="1"/>
        <end position="20"/>
    </location>
</feature>
<feature type="transmembrane region" description="Helical" evidence="10">
    <location>
        <begin position="502"/>
        <end position="522"/>
    </location>
</feature>
<evidence type="ECO:0000256" key="9">
    <source>
        <dbReference type="SAM" id="MobiDB-lite"/>
    </source>
</evidence>
<feature type="transmembrane region" description="Helical" evidence="10">
    <location>
        <begin position="687"/>
        <end position="711"/>
    </location>
</feature>
<evidence type="ECO:0000256" key="1">
    <source>
        <dbReference type="ARBA" id="ARBA00003145"/>
    </source>
</evidence>
<comment type="subcellular location">
    <subcellularLocation>
        <location evidence="2">Secreted</location>
    </subcellularLocation>
</comment>
<dbReference type="STRING" id="1123029.SAMN02745172_03101"/>
<feature type="transmembrane region" description="Helical" evidence="10">
    <location>
        <begin position="653"/>
        <end position="675"/>
    </location>
</feature>
<evidence type="ECO:0000259" key="11">
    <source>
        <dbReference type="PROSITE" id="PS50035"/>
    </source>
</evidence>
<dbReference type="PROSITE" id="PS50035">
    <property type="entry name" value="PLD"/>
    <property type="match status" value="2"/>
</dbReference>
<evidence type="ECO:0000256" key="4">
    <source>
        <dbReference type="ARBA" id="ARBA00022525"/>
    </source>
</evidence>
<organism evidence="12 13">
    <name type="scientific">Pseudoxanthobacter soli DSM 19599</name>
    <dbReference type="NCBI Taxonomy" id="1123029"/>
    <lineage>
        <taxon>Bacteria</taxon>
        <taxon>Pseudomonadati</taxon>
        <taxon>Pseudomonadota</taxon>
        <taxon>Alphaproteobacteria</taxon>
        <taxon>Hyphomicrobiales</taxon>
        <taxon>Segnochrobactraceae</taxon>
        <taxon>Pseudoxanthobacter</taxon>
    </lineage>
</organism>
<feature type="compositionally biased region" description="Polar residues" evidence="9">
    <location>
        <begin position="10"/>
        <end position="19"/>
    </location>
</feature>
<dbReference type="GO" id="GO:0005576">
    <property type="term" value="C:extracellular region"/>
    <property type="evidence" value="ECO:0007669"/>
    <property type="project" value="UniProtKB-SubCell"/>
</dbReference>
<dbReference type="InterPro" id="IPR001736">
    <property type="entry name" value="PLipase_D/transphosphatidylase"/>
</dbReference>
<dbReference type="RefSeq" id="WP_244530906.1">
    <property type="nucleotide sequence ID" value="NZ_FRXO01000006.1"/>
</dbReference>
<dbReference type="GO" id="GO:0009395">
    <property type="term" value="P:phospholipid catabolic process"/>
    <property type="evidence" value="ECO:0007669"/>
    <property type="project" value="TreeGrafter"/>
</dbReference>
<feature type="transmembrane region" description="Helical" evidence="10">
    <location>
        <begin position="543"/>
        <end position="573"/>
    </location>
</feature>
<dbReference type="Pfam" id="PF13091">
    <property type="entry name" value="PLDc_2"/>
    <property type="match status" value="1"/>
</dbReference>
<keyword evidence="6" id="KW-0378">Hydrolase</keyword>
<evidence type="ECO:0000256" key="8">
    <source>
        <dbReference type="ARBA" id="ARBA00029594"/>
    </source>
</evidence>